<evidence type="ECO:0008006" key="9">
    <source>
        <dbReference type="Google" id="ProtNLM"/>
    </source>
</evidence>
<dbReference type="Pfam" id="PF07626">
    <property type="entry name" value="PSD3"/>
    <property type="match status" value="1"/>
</dbReference>
<evidence type="ECO:0000259" key="1">
    <source>
        <dbReference type="Pfam" id="PF07624"/>
    </source>
</evidence>
<feature type="domain" description="DUF1585" evidence="1">
    <location>
        <begin position="776"/>
        <end position="849"/>
    </location>
</feature>
<evidence type="ECO:0000259" key="6">
    <source>
        <dbReference type="Pfam" id="PF07637"/>
    </source>
</evidence>
<feature type="domain" description="Cytochrome C Planctomycete-type" evidence="5">
    <location>
        <begin position="48"/>
        <end position="96"/>
    </location>
</feature>
<protein>
    <recommendedName>
        <fullName evidence="9">Cytochrome c domain-containing protein</fullName>
    </recommendedName>
</protein>
<dbReference type="AlphaFoldDB" id="A0A2S8GNK2"/>
<dbReference type="InterPro" id="IPR011429">
    <property type="entry name" value="Cyt_c_Planctomycete-type"/>
</dbReference>
<organism evidence="7 8">
    <name type="scientific">Blastopirellula marina</name>
    <dbReference type="NCBI Taxonomy" id="124"/>
    <lineage>
        <taxon>Bacteria</taxon>
        <taxon>Pseudomonadati</taxon>
        <taxon>Planctomycetota</taxon>
        <taxon>Planctomycetia</taxon>
        <taxon>Pirellulales</taxon>
        <taxon>Pirellulaceae</taxon>
        <taxon>Blastopirellula</taxon>
    </lineage>
</organism>
<feature type="domain" description="DUF1587" evidence="2">
    <location>
        <begin position="131"/>
        <end position="193"/>
    </location>
</feature>
<evidence type="ECO:0000313" key="7">
    <source>
        <dbReference type="EMBL" id="PQO46005.1"/>
    </source>
</evidence>
<dbReference type="InterPro" id="IPR013039">
    <property type="entry name" value="DUF1588"/>
</dbReference>
<dbReference type="Pfam" id="PF07627">
    <property type="entry name" value="PSCyt3"/>
    <property type="match status" value="1"/>
</dbReference>
<feature type="domain" description="DUF1592" evidence="4">
    <location>
        <begin position="508"/>
        <end position="635"/>
    </location>
</feature>
<evidence type="ECO:0000259" key="2">
    <source>
        <dbReference type="Pfam" id="PF07626"/>
    </source>
</evidence>
<dbReference type="Pfam" id="PF07624">
    <property type="entry name" value="PSD2"/>
    <property type="match status" value="1"/>
</dbReference>
<feature type="domain" description="DUF1588" evidence="3">
    <location>
        <begin position="654"/>
        <end position="753"/>
    </location>
</feature>
<reference evidence="7 8" key="1">
    <citation type="submission" date="2018-02" db="EMBL/GenBank/DDBJ databases">
        <title>Comparative genomes isolates from brazilian mangrove.</title>
        <authorList>
            <person name="Araujo J.E."/>
            <person name="Taketani R.G."/>
            <person name="Silva M.C.P."/>
            <person name="Loureco M.V."/>
            <person name="Andreote F.D."/>
        </authorList>
    </citation>
    <scope>NUCLEOTIDE SEQUENCE [LARGE SCALE GENOMIC DNA]</scope>
    <source>
        <strain evidence="7 8">Nap-Phe MGV</strain>
    </source>
</reference>
<dbReference type="Pfam" id="PF07631">
    <property type="entry name" value="PSD4"/>
    <property type="match status" value="1"/>
</dbReference>
<evidence type="ECO:0000259" key="5">
    <source>
        <dbReference type="Pfam" id="PF07635"/>
    </source>
</evidence>
<name>A0A2S8GNK2_9BACT</name>
<proteinExistence type="predicted"/>
<dbReference type="InterPro" id="IPR013036">
    <property type="entry name" value="DUF1587"/>
</dbReference>
<dbReference type="InterPro" id="IPR013043">
    <property type="entry name" value="DUF1595"/>
</dbReference>
<dbReference type="InterPro" id="IPR011478">
    <property type="entry name" value="DUF1585"/>
</dbReference>
<evidence type="ECO:0000259" key="3">
    <source>
        <dbReference type="Pfam" id="PF07627"/>
    </source>
</evidence>
<evidence type="ECO:0000313" key="8">
    <source>
        <dbReference type="Proteomes" id="UP000237819"/>
    </source>
</evidence>
<gene>
    <name evidence="7" type="ORF">C5Y93_11525</name>
</gene>
<comment type="caution">
    <text evidence="7">The sequence shown here is derived from an EMBL/GenBank/DDBJ whole genome shotgun (WGS) entry which is preliminary data.</text>
</comment>
<dbReference type="EMBL" id="PUHZ01000012">
    <property type="protein sequence ID" value="PQO46005.1"/>
    <property type="molecule type" value="Genomic_DNA"/>
</dbReference>
<dbReference type="Pfam" id="PF07635">
    <property type="entry name" value="PSCyt1"/>
    <property type="match status" value="1"/>
</dbReference>
<evidence type="ECO:0000259" key="4">
    <source>
        <dbReference type="Pfam" id="PF07631"/>
    </source>
</evidence>
<sequence length="852" mass="96548">MQSRYFWRLLAGSLALIGSPLRGETPAVFQPDEAGFQEKATAFLKQHCVRCHGPEDDQGEFRVDTQLSAAFDDLTTSGKWREVVNVLNSHEMPPEDEPQPKAEEVAKLVDWVTGEMIRAEQVKRDSVIIMRRMNRDEYRNTIRDLIGVDYDTSHFPQDPPTGGFDNNGGALTISPLHMEQYYDAAREILDAALVEGEQPPSIRWRFQPESGHSDSNRVEYDKQRLIINSGKNQDEGDAVAMHHHSWDRNINVRDFAVKEPGKYVVRIRVGGRVPTREQVVEAATAILQKRFDEAIEKNPSQEKWKRQEFERGVEHFKTYPDYDYGRPRLKVTQHLGGQPRVIAEFDVDADMPEMQTIEIETDFSTEKAGLTIDYAYDIPRELENFWMQGSDEFARPEAIVDWMELEGPVYPEWPPASHVRLLPDSPLRESDPREYARGVISSLLQRAYRRPADPAEIEKKLAMFDAAYEQSKSIDTAIRTPLTAILISPHFLYLAEPTAGDDNSAAPLDDYQLASRLSYFLWSSMPDDELFRAARDGKLREPDELNRQVDRMLADPKSEALVENFAGQWLSLREVGANPPAAELFRRYDRHLETSIIEEGRAFFREILRHDLPVTNFLDSDFVVINERLARFYGIDGVEGDAFRRVEVPEGVHRGGVLTQASMLSITSNGTRTSPVKRGVWILKNILGTDPGLPVANVGEIAPKVPGIDKATVRQRLEIHRELPQCARCHSKIDPLGFALENFDGSGDWREREGHGYQGRIGENDPLIDATATLPDGTEINGIESLQAALVDKEDLFLRCLSEKMFTYALGREMGIVDRPQIGEAVAAMKADDKSLRTLIRFIVQSNTFQSK</sequence>
<dbReference type="Pfam" id="PF07637">
    <property type="entry name" value="PSD5"/>
    <property type="match status" value="1"/>
</dbReference>
<accession>A0A2S8GNK2</accession>
<feature type="domain" description="DUF1595" evidence="6">
    <location>
        <begin position="435"/>
        <end position="496"/>
    </location>
</feature>
<dbReference type="OrthoDB" id="175242at2"/>
<dbReference type="Proteomes" id="UP000237819">
    <property type="component" value="Unassembled WGS sequence"/>
</dbReference>
<dbReference type="InterPro" id="IPR013042">
    <property type="entry name" value="DUF1592"/>
</dbReference>